<feature type="domain" description="Peptidase S54 rhomboid" evidence="8">
    <location>
        <begin position="208"/>
        <end position="366"/>
    </location>
</feature>
<evidence type="ECO:0000256" key="3">
    <source>
        <dbReference type="ARBA" id="ARBA00022692"/>
    </source>
</evidence>
<dbReference type="GO" id="GO:0016020">
    <property type="term" value="C:membrane"/>
    <property type="evidence" value="ECO:0007669"/>
    <property type="project" value="UniProtKB-SubCell"/>
</dbReference>
<evidence type="ECO:0000256" key="7">
    <source>
        <dbReference type="SAM" id="Phobius"/>
    </source>
</evidence>
<dbReference type="InterPro" id="IPR035952">
    <property type="entry name" value="Rhomboid-like_sf"/>
</dbReference>
<dbReference type="OrthoDB" id="418595at2759"/>
<dbReference type="InterPro" id="IPR011992">
    <property type="entry name" value="EF-hand-dom_pair"/>
</dbReference>
<dbReference type="OMA" id="EKIACHD"/>
<dbReference type="Proteomes" id="UP000245119">
    <property type="component" value="Linkage Group LG11"/>
</dbReference>
<dbReference type="SUPFAM" id="SSF144091">
    <property type="entry name" value="Rhomboid-like"/>
    <property type="match status" value="1"/>
</dbReference>
<keyword evidence="6 7" id="KW-0472">Membrane</keyword>
<accession>A0A2T7NKD5</accession>
<feature type="transmembrane region" description="Helical" evidence="7">
    <location>
        <begin position="379"/>
        <end position="401"/>
    </location>
</feature>
<organism evidence="9 10">
    <name type="scientific">Pomacea canaliculata</name>
    <name type="common">Golden apple snail</name>
    <dbReference type="NCBI Taxonomy" id="400727"/>
    <lineage>
        <taxon>Eukaryota</taxon>
        <taxon>Metazoa</taxon>
        <taxon>Spiralia</taxon>
        <taxon>Lophotrochozoa</taxon>
        <taxon>Mollusca</taxon>
        <taxon>Gastropoda</taxon>
        <taxon>Caenogastropoda</taxon>
        <taxon>Architaenioglossa</taxon>
        <taxon>Ampullarioidea</taxon>
        <taxon>Ampullariidae</taxon>
        <taxon>Pomacea</taxon>
    </lineage>
</organism>
<dbReference type="Gene3D" id="1.20.1540.10">
    <property type="entry name" value="Rhomboid-like"/>
    <property type="match status" value="1"/>
</dbReference>
<dbReference type="InterPro" id="IPR051739">
    <property type="entry name" value="Rhomboid_IM_Serine_Proteases"/>
</dbReference>
<dbReference type="PROSITE" id="PS00018">
    <property type="entry name" value="EF_HAND_1"/>
    <property type="match status" value="1"/>
</dbReference>
<dbReference type="STRING" id="400727.A0A2T7NKD5"/>
<keyword evidence="4" id="KW-0106">Calcium</keyword>
<evidence type="ECO:0000256" key="6">
    <source>
        <dbReference type="ARBA" id="ARBA00023136"/>
    </source>
</evidence>
<dbReference type="PANTHER" id="PTHR45840:SF2">
    <property type="entry name" value="PROTEIN RHOMBOID-RELATED"/>
    <property type="match status" value="1"/>
</dbReference>
<keyword evidence="5 7" id="KW-1133">Transmembrane helix</keyword>
<dbReference type="EMBL" id="PZQS01000011">
    <property type="protein sequence ID" value="PVD21625.1"/>
    <property type="molecule type" value="Genomic_DNA"/>
</dbReference>
<keyword evidence="3 7" id="KW-0812">Transmembrane</keyword>
<evidence type="ECO:0000256" key="1">
    <source>
        <dbReference type="ARBA" id="ARBA00004141"/>
    </source>
</evidence>
<feature type="transmembrane region" description="Helical" evidence="7">
    <location>
        <begin position="347"/>
        <end position="367"/>
    </location>
</feature>
<dbReference type="GO" id="GO:0004252">
    <property type="term" value="F:serine-type endopeptidase activity"/>
    <property type="evidence" value="ECO:0007669"/>
    <property type="project" value="InterPro"/>
</dbReference>
<evidence type="ECO:0000256" key="4">
    <source>
        <dbReference type="ARBA" id="ARBA00022837"/>
    </source>
</evidence>
<feature type="transmembrane region" description="Helical" evidence="7">
    <location>
        <begin position="316"/>
        <end position="335"/>
    </location>
</feature>
<evidence type="ECO:0000313" key="9">
    <source>
        <dbReference type="EMBL" id="PVD21625.1"/>
    </source>
</evidence>
<dbReference type="AlphaFoldDB" id="A0A2T7NKD5"/>
<feature type="transmembrane region" description="Helical" evidence="7">
    <location>
        <begin position="161"/>
        <end position="179"/>
    </location>
</feature>
<feature type="transmembrane region" description="Helical" evidence="7">
    <location>
        <begin position="273"/>
        <end position="295"/>
    </location>
</feature>
<evidence type="ECO:0000259" key="8">
    <source>
        <dbReference type="Pfam" id="PF01694"/>
    </source>
</evidence>
<feature type="transmembrane region" description="Helical" evidence="7">
    <location>
        <begin position="250"/>
        <end position="267"/>
    </location>
</feature>
<name>A0A2T7NKD5_POMCA</name>
<keyword evidence="10" id="KW-1185">Reference proteome</keyword>
<dbReference type="InterPro" id="IPR018247">
    <property type="entry name" value="EF_Hand_1_Ca_BS"/>
</dbReference>
<evidence type="ECO:0000256" key="5">
    <source>
        <dbReference type="ARBA" id="ARBA00022989"/>
    </source>
</evidence>
<evidence type="ECO:0000256" key="2">
    <source>
        <dbReference type="ARBA" id="ARBA00009045"/>
    </source>
</evidence>
<evidence type="ECO:0000313" key="10">
    <source>
        <dbReference type="Proteomes" id="UP000245119"/>
    </source>
</evidence>
<feature type="transmembrane region" description="Helical" evidence="7">
    <location>
        <begin position="213"/>
        <end position="238"/>
    </location>
</feature>
<dbReference type="Pfam" id="PF01694">
    <property type="entry name" value="Rhomboid"/>
    <property type="match status" value="1"/>
</dbReference>
<sequence>MLGRWQYGHLESRASSATAGRSTVFSVEEDLTELERQLHQNLELHFRPIFQRFVYGGERIASHDLRRLLQDETYRDLLPPDKVYDLIDLVDFNPGKAISYMEFVKIVTGGLETYSSDGELGGRPHGVERKKTWMNSVCRNTMPQAEVDDYLATYRWIPPPFFMITISLAQLAVFLYYVADIYHLGGRVHLLDGVAAYSPLMYLQNKRQEVWRFVSYIFLHQGWVDLILNLGLQVLLGFPLEVMFRWWRMAIVYVIGIITGSLLQSVSDHSVGLAGAAGGTYAIVTGHVIGILMNWSELNGKDDSEKKTTKWFAKPWFRLLLIFIVAAVQISLAIYRRFCPTYPTYKVGIGAHAGGILAGLLLGRAFLTDSRRYPWSTNSGWLDMFVLMIFFGCCVLFNILYKSYPEASYY</sequence>
<dbReference type="InterPro" id="IPR022764">
    <property type="entry name" value="Peptidase_S54_rhomboid_dom"/>
</dbReference>
<gene>
    <name evidence="9" type="ORF">C0Q70_17424</name>
</gene>
<dbReference type="SUPFAM" id="SSF47473">
    <property type="entry name" value="EF-hand"/>
    <property type="match status" value="1"/>
</dbReference>
<comment type="subcellular location">
    <subcellularLocation>
        <location evidence="1">Membrane</location>
        <topology evidence="1">Multi-pass membrane protein</topology>
    </subcellularLocation>
</comment>
<reference evidence="9 10" key="1">
    <citation type="submission" date="2018-04" db="EMBL/GenBank/DDBJ databases">
        <title>The genome of golden apple snail Pomacea canaliculata provides insight into stress tolerance and invasive adaptation.</title>
        <authorList>
            <person name="Liu C."/>
            <person name="Liu B."/>
            <person name="Ren Y."/>
            <person name="Zhang Y."/>
            <person name="Wang H."/>
            <person name="Li S."/>
            <person name="Jiang F."/>
            <person name="Yin L."/>
            <person name="Zhang G."/>
            <person name="Qian W."/>
            <person name="Fan W."/>
        </authorList>
    </citation>
    <scope>NUCLEOTIDE SEQUENCE [LARGE SCALE GENOMIC DNA]</scope>
    <source>
        <strain evidence="9">SZHN2017</strain>
        <tissue evidence="9">Muscle</tissue>
    </source>
</reference>
<dbReference type="PANTHER" id="PTHR45840">
    <property type="entry name" value="RHOMBOID-RELATED PROTEIN"/>
    <property type="match status" value="1"/>
</dbReference>
<proteinExistence type="inferred from homology"/>
<comment type="caution">
    <text evidence="9">The sequence shown here is derived from an EMBL/GenBank/DDBJ whole genome shotgun (WGS) entry which is preliminary data.</text>
</comment>
<comment type="similarity">
    <text evidence="2">Belongs to the peptidase S54 family.</text>
</comment>
<protein>
    <recommendedName>
        <fullName evidence="8">Peptidase S54 rhomboid domain-containing protein</fullName>
    </recommendedName>
</protein>